<gene>
    <name evidence="1" type="ORF">DSO57_1024465</name>
</gene>
<protein>
    <submittedName>
        <fullName evidence="1">Uncharacterized protein</fullName>
    </submittedName>
</protein>
<comment type="caution">
    <text evidence="1">The sequence shown here is derived from an EMBL/GenBank/DDBJ whole genome shotgun (WGS) entry which is preliminary data.</text>
</comment>
<sequence>MLTNSLQHHQPTTHCHTSEYCLYLKPNQASPAKQHTCGLPQGHLVGQVEKLGDSPGLLLLQLLEELVIFGIGPKLYLQVLVPNLKARSGLHLPLEAGTLEIPRGSGPALTSLGSHFLAHSLALEVIQVTFEDGGVLLDISVLQEGLKVNPSMLRTHKNQGRKLSQGKAALPLAIVKILLKKVLLTLEILDEGLPKMKEAALDYFIEGGLKGSELSLLKVYYDKLQPK</sequence>
<name>A0ACC2RTQ2_9FUNG</name>
<dbReference type="Proteomes" id="UP001165960">
    <property type="component" value="Unassembled WGS sequence"/>
</dbReference>
<evidence type="ECO:0000313" key="2">
    <source>
        <dbReference type="Proteomes" id="UP001165960"/>
    </source>
</evidence>
<proteinExistence type="predicted"/>
<dbReference type="EMBL" id="QTSX02006522">
    <property type="protein sequence ID" value="KAJ9053408.1"/>
    <property type="molecule type" value="Genomic_DNA"/>
</dbReference>
<organism evidence="1 2">
    <name type="scientific">Entomophthora muscae</name>
    <dbReference type="NCBI Taxonomy" id="34485"/>
    <lineage>
        <taxon>Eukaryota</taxon>
        <taxon>Fungi</taxon>
        <taxon>Fungi incertae sedis</taxon>
        <taxon>Zoopagomycota</taxon>
        <taxon>Entomophthoromycotina</taxon>
        <taxon>Entomophthoromycetes</taxon>
        <taxon>Entomophthorales</taxon>
        <taxon>Entomophthoraceae</taxon>
        <taxon>Entomophthora</taxon>
    </lineage>
</organism>
<reference evidence="1" key="1">
    <citation type="submission" date="2022-04" db="EMBL/GenBank/DDBJ databases">
        <title>Genome of the entomopathogenic fungus Entomophthora muscae.</title>
        <authorList>
            <person name="Elya C."/>
            <person name="Lovett B.R."/>
            <person name="Lee E."/>
            <person name="Macias A.M."/>
            <person name="Hajek A.E."/>
            <person name="De Bivort B.L."/>
            <person name="Kasson M.T."/>
            <person name="De Fine Licht H.H."/>
            <person name="Stajich J.E."/>
        </authorList>
    </citation>
    <scope>NUCLEOTIDE SEQUENCE</scope>
    <source>
        <strain evidence="1">Berkeley</strain>
    </source>
</reference>
<keyword evidence="2" id="KW-1185">Reference proteome</keyword>
<accession>A0ACC2RTQ2</accession>
<evidence type="ECO:0000313" key="1">
    <source>
        <dbReference type="EMBL" id="KAJ9053408.1"/>
    </source>
</evidence>